<name>A0ABU2YER9_9FLAO</name>
<dbReference type="InterPro" id="IPR046517">
    <property type="entry name" value="DUF6695"/>
</dbReference>
<dbReference type="EMBL" id="JAVRHZ010000007">
    <property type="protein sequence ID" value="MDT0556512.1"/>
    <property type="molecule type" value="Genomic_DNA"/>
</dbReference>
<evidence type="ECO:0000259" key="2">
    <source>
        <dbReference type="Pfam" id="PF25218"/>
    </source>
</evidence>
<evidence type="ECO:0000313" key="4">
    <source>
        <dbReference type="Proteomes" id="UP001254488"/>
    </source>
</evidence>
<gene>
    <name evidence="3" type="ORF">RM538_10880</name>
</gene>
<dbReference type="InterPro" id="IPR057382">
    <property type="entry name" value="TseH"/>
</dbReference>
<dbReference type="RefSeq" id="WP_311333463.1">
    <property type="nucleotide sequence ID" value="NZ_JAVRHZ010000007.1"/>
</dbReference>
<evidence type="ECO:0000259" key="1">
    <source>
        <dbReference type="Pfam" id="PF20405"/>
    </source>
</evidence>
<keyword evidence="4" id="KW-1185">Reference proteome</keyword>
<dbReference type="Pfam" id="PF20405">
    <property type="entry name" value="DUF6695"/>
    <property type="match status" value="1"/>
</dbReference>
<evidence type="ECO:0000313" key="3">
    <source>
        <dbReference type="EMBL" id="MDT0556512.1"/>
    </source>
</evidence>
<organism evidence="3 4">
    <name type="scientific">Patiriisocius hiemis</name>
    <dbReference type="NCBI Taxonomy" id="3075604"/>
    <lineage>
        <taxon>Bacteria</taxon>
        <taxon>Pseudomonadati</taxon>
        <taxon>Bacteroidota</taxon>
        <taxon>Flavobacteriia</taxon>
        <taxon>Flavobacteriales</taxon>
        <taxon>Flavobacteriaceae</taxon>
        <taxon>Patiriisocius</taxon>
    </lineage>
</organism>
<accession>A0ABU2YER9</accession>
<dbReference type="Pfam" id="PF25218">
    <property type="entry name" value="TseH"/>
    <property type="match status" value="1"/>
</dbReference>
<sequence>MKHTGKILVLAYPDTFVTMSTEFICKLLPLVGLGTKEYIKAGHAALILINNTSGKASYFDFGRYITPKGHGRVRGANTDAELVIPFNAKLDSNGNLKNLDSLLLWLDANPQKTHGEGRLLASVCDDVDYHAAKKFIESLQKKGSIPYGAFGKKGSNCSRFVTDTILASTSNKKIKKRLNFNKKFTPSTVGNVEKASLNRKVYEVFNGVIKPFKGSALKENLTNYFDKKRSSNLVPVPKKELPENAQQLTGTGSNAWFLLLKDEELPAHHYRIKRYNDKHEEDFDGVYYNEDFDASKAFQFTYDSHCKHCSIIQDKSKFEFKCVGVFSEFNLMRKEHSA</sequence>
<feature type="domain" description="DUF6695" evidence="1">
    <location>
        <begin position="245"/>
        <end position="322"/>
    </location>
</feature>
<feature type="domain" description="Type VI secretion system effector TseH-like" evidence="2">
    <location>
        <begin position="7"/>
        <end position="174"/>
    </location>
</feature>
<reference evidence="3 4" key="1">
    <citation type="submission" date="2023-09" db="EMBL/GenBank/DDBJ databases">
        <authorList>
            <person name="Rey-Velasco X."/>
        </authorList>
    </citation>
    <scope>NUCLEOTIDE SEQUENCE [LARGE SCALE GENOMIC DNA]</scope>
    <source>
        <strain evidence="3 4">W242</strain>
    </source>
</reference>
<comment type="caution">
    <text evidence="3">The sequence shown here is derived from an EMBL/GenBank/DDBJ whole genome shotgun (WGS) entry which is preliminary data.</text>
</comment>
<protein>
    <submittedName>
        <fullName evidence="3">DUF6695 family protein</fullName>
    </submittedName>
</protein>
<dbReference type="Proteomes" id="UP001254488">
    <property type="component" value="Unassembled WGS sequence"/>
</dbReference>
<proteinExistence type="predicted"/>